<evidence type="ECO:0000313" key="1">
    <source>
        <dbReference type="EMBL" id="CAB1455503.1"/>
    </source>
</evidence>
<dbReference type="EMBL" id="CADEAL010004258">
    <property type="protein sequence ID" value="CAB1455503.1"/>
    <property type="molecule type" value="Genomic_DNA"/>
</dbReference>
<dbReference type="Proteomes" id="UP001153269">
    <property type="component" value="Unassembled WGS sequence"/>
</dbReference>
<gene>
    <name evidence="1" type="ORF">PLEPLA_LOCUS43279</name>
</gene>
<keyword evidence="2" id="KW-1185">Reference proteome</keyword>
<evidence type="ECO:0000313" key="2">
    <source>
        <dbReference type="Proteomes" id="UP001153269"/>
    </source>
</evidence>
<comment type="caution">
    <text evidence="1">The sequence shown here is derived from an EMBL/GenBank/DDBJ whole genome shotgun (WGS) entry which is preliminary data.</text>
</comment>
<proteinExistence type="predicted"/>
<accession>A0A9N7Z4Q3</accession>
<dbReference type="AlphaFoldDB" id="A0A9N7Z4Q3"/>
<reference evidence="1" key="1">
    <citation type="submission" date="2020-03" db="EMBL/GenBank/DDBJ databases">
        <authorList>
            <person name="Weist P."/>
        </authorList>
    </citation>
    <scope>NUCLEOTIDE SEQUENCE</scope>
</reference>
<protein>
    <submittedName>
        <fullName evidence="1">Uncharacterized protein</fullName>
    </submittedName>
</protein>
<organism evidence="1 2">
    <name type="scientific">Pleuronectes platessa</name>
    <name type="common">European plaice</name>
    <dbReference type="NCBI Taxonomy" id="8262"/>
    <lineage>
        <taxon>Eukaryota</taxon>
        <taxon>Metazoa</taxon>
        <taxon>Chordata</taxon>
        <taxon>Craniata</taxon>
        <taxon>Vertebrata</taxon>
        <taxon>Euteleostomi</taxon>
        <taxon>Actinopterygii</taxon>
        <taxon>Neopterygii</taxon>
        <taxon>Teleostei</taxon>
        <taxon>Neoteleostei</taxon>
        <taxon>Acanthomorphata</taxon>
        <taxon>Carangaria</taxon>
        <taxon>Pleuronectiformes</taxon>
        <taxon>Pleuronectoidei</taxon>
        <taxon>Pleuronectidae</taxon>
        <taxon>Pleuronectes</taxon>
    </lineage>
</organism>
<name>A0A9N7Z4Q3_PLEPL</name>
<sequence>MDNSDEPEDLLDGKIVFQKNKDRTFSKTKQSFALRDNLTLYSVTLVPVVVEWQKLGLWAEKVSVPLSKAPYSPIICSPSAIHGRSLLCVSCTRWQSYNTHHDTSELFVVKMGTKDETAWHSWNGTPTRTAIITRSPLSGTLSEASSGDFAGMYRCLTVELEHTYQGVHHTYMHYRAHADTGAPLLEFRCRFLTVNADTRRQVWPLKCGYNSLTSSGFRRFGNVAYRPLPRELALHVFNKWTYTSPSISRCRRAQGRQAPIYFPSDTLYIRSTNQGMSVMHPSSRLTSGLPGCQALPVDDGVDRRPDGQMDGIVDECVAVSLPLHPASQLIVCCVPPFSPSIALSLPPSFSCQSDGCGEANTFLLLMHGGASIMLWVCFEYRMNAAEYSKVLEEKPALELFKLKGEASGDGSPFGMTMTRSTLQRQYWNGFRTVLEWSSQSPEDK</sequence>